<feature type="domain" description="Methyl-accepting transducer" evidence="4">
    <location>
        <begin position="170"/>
        <end position="364"/>
    </location>
</feature>
<dbReference type="InterPro" id="IPR025991">
    <property type="entry name" value="Chemoreceptor_zinc-bind_dom"/>
</dbReference>
<dbReference type="HOGENOM" id="CLU_000445_21_3_7"/>
<dbReference type="STRING" id="760154.Sulba_0400"/>
<dbReference type="OrthoDB" id="9765597at2"/>
<name>I3XUU4_SULBS</name>
<reference evidence="5 6" key="1">
    <citation type="submission" date="2012-06" db="EMBL/GenBank/DDBJ databases">
        <title>Complete sequence of Sulfurospirillum barnesii SES-3.</title>
        <authorList>
            <consortium name="US DOE Joint Genome Institute"/>
            <person name="Lucas S."/>
            <person name="Han J."/>
            <person name="Lapidus A."/>
            <person name="Cheng J.-F."/>
            <person name="Goodwin L."/>
            <person name="Pitluck S."/>
            <person name="Peters L."/>
            <person name="Ovchinnikova G."/>
            <person name="Lu M."/>
            <person name="Detter J.C."/>
            <person name="Han C."/>
            <person name="Tapia R."/>
            <person name="Land M."/>
            <person name="Hauser L."/>
            <person name="Kyrpides N."/>
            <person name="Ivanova N."/>
            <person name="Pagani I."/>
            <person name="Stolz J."/>
            <person name="Arkin A."/>
            <person name="Dehal P."/>
            <person name="Oremland R."/>
            <person name="Saltikov C."/>
            <person name="Basu P."/>
            <person name="Hollibaugh J."/>
            <person name="Newman D."/>
            <person name="Stolyar S."/>
            <person name="Hazen T."/>
            <person name="Woyke T."/>
        </authorList>
    </citation>
    <scope>NUCLEOTIDE SEQUENCE [LARGE SCALE GENOMIC DNA]</scope>
    <source>
        <strain evidence="6">ATCC 700032 / DSM 10660 / SES-3</strain>
    </source>
</reference>
<sequence length="482" mass="54035">MRNSSSPMNRSSLTKVQNANVISLLFFFLSFCLETYFNGFHWLQLLNLSNFALGWFMFINIHKVQHTIRSLSSIIYDSSHGSLNGRIVSVNDGGELKALCLNMNMLLDNFELVTKEIKATILAASKEDFSRKILQKGMHGEFKEQVEMVNQAVLAMKQTHDFIARNTLNAELAQIGSSSNDFTTVQSNLTTIVERLKEIANDGEIYAEETKGSYQNLRETISKITSLIEFVNQNEQSIGVLVQRTREISAVVDMINDIADKTNLLALNAAIEAARAGEHGRGFAVVADEVRKLAETTQKATAEIAISIKMLQQETAGLESNANSMKSNADASTQTLDKLSTTFHSLIEHSNSTASNINTIQETVFITLAKMNHAIFKSNAYSAVYVNDKETEFQDHKRCSFGEWYEKDGEKIFGNTQSFKTIYETHKNFHTCILEIINLIRSTSSNLLEEKERIIEAFHTVEKESKVLFVSLDTMIAEKSVG</sequence>
<dbReference type="PROSITE" id="PS50111">
    <property type="entry name" value="CHEMOTAXIS_TRANSDUC_2"/>
    <property type="match status" value="1"/>
</dbReference>
<keyword evidence="6" id="KW-1185">Reference proteome</keyword>
<evidence type="ECO:0000313" key="5">
    <source>
        <dbReference type="EMBL" id="AFL67718.1"/>
    </source>
</evidence>
<protein>
    <submittedName>
        <fullName evidence="5">Methyl-accepting chemotaxis protein</fullName>
    </submittedName>
</protein>
<dbReference type="AlphaFoldDB" id="I3XUU4"/>
<dbReference type="GO" id="GO:0016020">
    <property type="term" value="C:membrane"/>
    <property type="evidence" value="ECO:0007669"/>
    <property type="project" value="InterPro"/>
</dbReference>
<feature type="transmembrane region" description="Helical" evidence="3">
    <location>
        <begin position="21"/>
        <end position="37"/>
    </location>
</feature>
<keyword evidence="3" id="KW-0812">Transmembrane</keyword>
<evidence type="ECO:0000259" key="4">
    <source>
        <dbReference type="PROSITE" id="PS50111"/>
    </source>
</evidence>
<dbReference type="KEGG" id="sba:Sulba_0400"/>
<evidence type="ECO:0000313" key="6">
    <source>
        <dbReference type="Proteomes" id="UP000006176"/>
    </source>
</evidence>
<evidence type="ECO:0000256" key="3">
    <source>
        <dbReference type="SAM" id="Phobius"/>
    </source>
</evidence>
<dbReference type="Gene3D" id="1.20.120.30">
    <property type="entry name" value="Aspartate receptor, ligand-binding domain"/>
    <property type="match status" value="1"/>
</dbReference>
<dbReference type="PANTHER" id="PTHR32089:SF112">
    <property type="entry name" value="LYSOZYME-LIKE PROTEIN-RELATED"/>
    <property type="match status" value="1"/>
</dbReference>
<dbReference type="eggNOG" id="COG0840">
    <property type="taxonomic scope" value="Bacteria"/>
</dbReference>
<dbReference type="SMART" id="SM00283">
    <property type="entry name" value="MA"/>
    <property type="match status" value="1"/>
</dbReference>
<dbReference type="PANTHER" id="PTHR32089">
    <property type="entry name" value="METHYL-ACCEPTING CHEMOTAXIS PROTEIN MCPB"/>
    <property type="match status" value="1"/>
</dbReference>
<dbReference type="Pfam" id="PF00015">
    <property type="entry name" value="MCPsignal"/>
    <property type="match status" value="1"/>
</dbReference>
<dbReference type="Proteomes" id="UP000006176">
    <property type="component" value="Chromosome"/>
</dbReference>
<dbReference type="Gene3D" id="6.10.250.3200">
    <property type="match status" value="1"/>
</dbReference>
<dbReference type="GO" id="GO:0007165">
    <property type="term" value="P:signal transduction"/>
    <property type="evidence" value="ECO:0007669"/>
    <property type="project" value="UniProtKB-KW"/>
</dbReference>
<dbReference type="PATRIC" id="fig|760154.4.peg.397"/>
<keyword evidence="1 2" id="KW-0807">Transducer</keyword>
<dbReference type="SUPFAM" id="SSF58104">
    <property type="entry name" value="Methyl-accepting chemotaxis protein (MCP) signaling domain"/>
    <property type="match status" value="1"/>
</dbReference>
<gene>
    <name evidence="5" type="ordered locus">Sulba_0400</name>
</gene>
<accession>I3XUU4</accession>
<dbReference type="Gene3D" id="1.20.120.1530">
    <property type="match status" value="1"/>
</dbReference>
<keyword evidence="3" id="KW-0472">Membrane</keyword>
<evidence type="ECO:0000256" key="1">
    <source>
        <dbReference type="ARBA" id="ARBA00023224"/>
    </source>
</evidence>
<dbReference type="InterPro" id="IPR004089">
    <property type="entry name" value="MCPsignal_dom"/>
</dbReference>
<dbReference type="Pfam" id="PF13682">
    <property type="entry name" value="CZB"/>
    <property type="match status" value="1"/>
</dbReference>
<evidence type="ECO:0000256" key="2">
    <source>
        <dbReference type="PROSITE-ProRule" id="PRU00284"/>
    </source>
</evidence>
<proteinExistence type="predicted"/>
<organism evidence="5 6">
    <name type="scientific">Sulfurospirillum barnesii (strain ATCC 700032 / DSM 10660 / SES-3)</name>
    <dbReference type="NCBI Taxonomy" id="760154"/>
    <lineage>
        <taxon>Bacteria</taxon>
        <taxon>Pseudomonadati</taxon>
        <taxon>Campylobacterota</taxon>
        <taxon>Epsilonproteobacteria</taxon>
        <taxon>Campylobacterales</taxon>
        <taxon>Sulfurospirillaceae</taxon>
        <taxon>Sulfurospirillum</taxon>
    </lineage>
</organism>
<dbReference type="EMBL" id="CP003333">
    <property type="protein sequence ID" value="AFL67718.1"/>
    <property type="molecule type" value="Genomic_DNA"/>
</dbReference>
<keyword evidence="3" id="KW-1133">Transmembrane helix</keyword>